<keyword evidence="2" id="KW-1185">Reference proteome</keyword>
<gene>
    <name evidence="1" type="ORF">ACFSC3_06965</name>
</gene>
<organism evidence="1 2">
    <name type="scientific">Sphingomonas floccifaciens</name>
    <dbReference type="NCBI Taxonomy" id="1844115"/>
    <lineage>
        <taxon>Bacteria</taxon>
        <taxon>Pseudomonadati</taxon>
        <taxon>Pseudomonadota</taxon>
        <taxon>Alphaproteobacteria</taxon>
        <taxon>Sphingomonadales</taxon>
        <taxon>Sphingomonadaceae</taxon>
        <taxon>Sphingomonas</taxon>
    </lineage>
</organism>
<evidence type="ECO:0000313" key="1">
    <source>
        <dbReference type="EMBL" id="MFD1787308.1"/>
    </source>
</evidence>
<dbReference type="EMBL" id="JBHUFC010000003">
    <property type="protein sequence ID" value="MFD1787308.1"/>
    <property type="molecule type" value="Genomic_DNA"/>
</dbReference>
<dbReference type="Proteomes" id="UP001597283">
    <property type="component" value="Unassembled WGS sequence"/>
</dbReference>
<sequence>MRPSLEKVTQHERAYVRAVNIRDGRANGFWLPIIRRLALRRMPEALTVLADVEGDERPMKARLDYRRAWRLGSPVAAYNRAIDAFNRGQLASYRHWLRRAADAGDAEAKDEVRRFETRLPHADARRIGRHRPYRRSELR</sequence>
<reference evidence="2" key="1">
    <citation type="journal article" date="2019" name="Int. J. Syst. Evol. Microbiol.">
        <title>The Global Catalogue of Microorganisms (GCM) 10K type strain sequencing project: providing services to taxonomists for standard genome sequencing and annotation.</title>
        <authorList>
            <consortium name="The Broad Institute Genomics Platform"/>
            <consortium name="The Broad Institute Genome Sequencing Center for Infectious Disease"/>
            <person name="Wu L."/>
            <person name="Ma J."/>
        </authorList>
    </citation>
    <scope>NUCLEOTIDE SEQUENCE [LARGE SCALE GENOMIC DNA]</scope>
    <source>
        <strain evidence="2">Q85</strain>
    </source>
</reference>
<protein>
    <submittedName>
        <fullName evidence="1">Uncharacterized protein</fullName>
    </submittedName>
</protein>
<proteinExistence type="predicted"/>
<name>A0ABW4NB05_9SPHN</name>
<comment type="caution">
    <text evidence="1">The sequence shown here is derived from an EMBL/GenBank/DDBJ whole genome shotgun (WGS) entry which is preliminary data.</text>
</comment>
<dbReference type="SUPFAM" id="SSF81901">
    <property type="entry name" value="HCP-like"/>
    <property type="match status" value="1"/>
</dbReference>
<evidence type="ECO:0000313" key="2">
    <source>
        <dbReference type="Proteomes" id="UP001597283"/>
    </source>
</evidence>
<accession>A0ABW4NB05</accession>